<feature type="domain" description="HPt" evidence="24">
    <location>
        <begin position="713"/>
        <end position="801"/>
    </location>
</feature>
<protein>
    <recommendedName>
        <fullName evidence="17">Virulence sensor protein BvgS</fullName>
        <ecNumber evidence="3">2.7.13.3</ecNumber>
    </recommendedName>
</protein>
<proteinExistence type="predicted"/>
<evidence type="ECO:0000256" key="20">
    <source>
        <dbReference type="SAM" id="Phobius"/>
    </source>
</evidence>
<keyword evidence="6 19" id="KW-0597">Phosphoprotein</keyword>
<keyword evidence="4" id="KW-1003">Cell membrane</keyword>
<evidence type="ECO:0000256" key="21">
    <source>
        <dbReference type="SAM" id="SignalP"/>
    </source>
</evidence>
<evidence type="ECO:0000256" key="10">
    <source>
        <dbReference type="ARBA" id="ARBA00022777"/>
    </source>
</evidence>
<organism evidence="25 26">
    <name type="scientific">Sapientia aquatica</name>
    <dbReference type="NCBI Taxonomy" id="1549640"/>
    <lineage>
        <taxon>Bacteria</taxon>
        <taxon>Pseudomonadati</taxon>
        <taxon>Pseudomonadota</taxon>
        <taxon>Betaproteobacteria</taxon>
        <taxon>Burkholderiales</taxon>
        <taxon>Oxalobacteraceae</taxon>
        <taxon>Sapientia</taxon>
    </lineage>
</organism>
<feature type="chain" id="PRO_5020837908" description="Virulence sensor protein BvgS" evidence="21">
    <location>
        <begin position="30"/>
        <end position="801"/>
    </location>
</feature>
<evidence type="ECO:0000256" key="11">
    <source>
        <dbReference type="ARBA" id="ARBA00022840"/>
    </source>
</evidence>
<dbReference type="Pfam" id="PF01627">
    <property type="entry name" value="Hpt"/>
    <property type="match status" value="1"/>
</dbReference>
<keyword evidence="11" id="KW-0547">Nucleotide-binding</keyword>
<dbReference type="PROSITE" id="PS50894">
    <property type="entry name" value="HPT"/>
    <property type="match status" value="1"/>
</dbReference>
<dbReference type="InterPro" id="IPR005467">
    <property type="entry name" value="His_kinase_dom"/>
</dbReference>
<evidence type="ECO:0000256" key="2">
    <source>
        <dbReference type="ARBA" id="ARBA00004429"/>
    </source>
</evidence>
<dbReference type="OrthoDB" id="567977at2"/>
<dbReference type="SUPFAM" id="SSF53850">
    <property type="entry name" value="Periplasmic binding protein-like II"/>
    <property type="match status" value="1"/>
</dbReference>
<dbReference type="InterPro" id="IPR001638">
    <property type="entry name" value="Solute-binding_3/MltF_N"/>
</dbReference>
<dbReference type="InterPro" id="IPR004358">
    <property type="entry name" value="Sig_transdc_His_kin-like_C"/>
</dbReference>
<feature type="modified residue" description="4-aspartylphosphate" evidence="19">
    <location>
        <position position="627"/>
    </location>
</feature>
<keyword evidence="9 21" id="KW-0732">Signal</keyword>
<evidence type="ECO:0000256" key="8">
    <source>
        <dbReference type="ARBA" id="ARBA00022692"/>
    </source>
</evidence>
<keyword evidence="11" id="KW-0067">ATP-binding</keyword>
<dbReference type="CDD" id="cd17546">
    <property type="entry name" value="REC_hyHK_CKI1_RcsC-like"/>
    <property type="match status" value="1"/>
</dbReference>
<dbReference type="AlphaFoldDB" id="A0A4V3AUL6"/>
<dbReference type="SUPFAM" id="SSF47384">
    <property type="entry name" value="Homodimeric domain of signal transducing histidine kinase"/>
    <property type="match status" value="1"/>
</dbReference>
<evidence type="ECO:0000256" key="5">
    <source>
        <dbReference type="ARBA" id="ARBA00022519"/>
    </source>
</evidence>
<evidence type="ECO:0000313" key="26">
    <source>
        <dbReference type="Proteomes" id="UP000294829"/>
    </source>
</evidence>
<evidence type="ECO:0000256" key="9">
    <source>
        <dbReference type="ARBA" id="ARBA00022729"/>
    </source>
</evidence>
<evidence type="ECO:0000259" key="24">
    <source>
        <dbReference type="PROSITE" id="PS50894"/>
    </source>
</evidence>
<dbReference type="InterPro" id="IPR036890">
    <property type="entry name" value="HATPase_C_sf"/>
</dbReference>
<dbReference type="InterPro" id="IPR003661">
    <property type="entry name" value="HisK_dim/P_dom"/>
</dbReference>
<keyword evidence="13" id="KW-0902">Two-component regulatory system</keyword>
<evidence type="ECO:0000256" key="17">
    <source>
        <dbReference type="ARBA" id="ARBA00070152"/>
    </source>
</evidence>
<evidence type="ECO:0000256" key="3">
    <source>
        <dbReference type="ARBA" id="ARBA00012438"/>
    </source>
</evidence>
<dbReference type="Proteomes" id="UP000294829">
    <property type="component" value="Unassembled WGS sequence"/>
</dbReference>
<dbReference type="InterPro" id="IPR036641">
    <property type="entry name" value="HPT_dom_sf"/>
</dbReference>
<dbReference type="CDD" id="cd00082">
    <property type="entry name" value="HisKA"/>
    <property type="match status" value="1"/>
</dbReference>
<dbReference type="InterPro" id="IPR011006">
    <property type="entry name" value="CheY-like_superfamily"/>
</dbReference>
<dbReference type="SUPFAM" id="SSF47226">
    <property type="entry name" value="Histidine-containing phosphotransfer domain, HPT domain"/>
    <property type="match status" value="1"/>
</dbReference>
<evidence type="ECO:0000256" key="19">
    <source>
        <dbReference type="PROSITE-ProRule" id="PRU00169"/>
    </source>
</evidence>
<dbReference type="PROSITE" id="PS50110">
    <property type="entry name" value="RESPONSE_REGULATORY"/>
    <property type="match status" value="1"/>
</dbReference>
<evidence type="ECO:0000256" key="4">
    <source>
        <dbReference type="ARBA" id="ARBA00022475"/>
    </source>
</evidence>
<evidence type="ECO:0000259" key="23">
    <source>
        <dbReference type="PROSITE" id="PS50110"/>
    </source>
</evidence>
<dbReference type="SMART" id="SM00448">
    <property type="entry name" value="REC"/>
    <property type="match status" value="1"/>
</dbReference>
<evidence type="ECO:0000313" key="25">
    <source>
        <dbReference type="EMBL" id="TDK65245.1"/>
    </source>
</evidence>
<name>A0A4V3AUL6_9BURK</name>
<dbReference type="PRINTS" id="PR00344">
    <property type="entry name" value="BCTRLSENSOR"/>
</dbReference>
<comment type="subcellular location">
    <subcellularLocation>
        <location evidence="2">Cell inner membrane</location>
        <topology evidence="2">Multi-pass membrane protein</topology>
    </subcellularLocation>
</comment>
<dbReference type="CDD" id="cd01007">
    <property type="entry name" value="PBP2_BvgS_HisK_like"/>
    <property type="match status" value="1"/>
</dbReference>
<dbReference type="GO" id="GO:0005886">
    <property type="term" value="C:plasma membrane"/>
    <property type="evidence" value="ECO:0007669"/>
    <property type="project" value="UniProtKB-SubCell"/>
</dbReference>
<dbReference type="SUPFAM" id="SSF55874">
    <property type="entry name" value="ATPase domain of HSP90 chaperone/DNA topoisomerase II/histidine kinase"/>
    <property type="match status" value="1"/>
</dbReference>
<evidence type="ECO:0000256" key="14">
    <source>
        <dbReference type="ARBA" id="ARBA00023026"/>
    </source>
</evidence>
<feature type="modified residue" description="Phosphohistidine" evidence="18">
    <location>
        <position position="752"/>
    </location>
</feature>
<dbReference type="InterPro" id="IPR001789">
    <property type="entry name" value="Sig_transdc_resp-reg_receiver"/>
</dbReference>
<evidence type="ECO:0000259" key="22">
    <source>
        <dbReference type="PROSITE" id="PS50109"/>
    </source>
</evidence>
<dbReference type="Gene3D" id="3.30.565.10">
    <property type="entry name" value="Histidine kinase-like ATPase, C-terminal domain"/>
    <property type="match status" value="1"/>
</dbReference>
<keyword evidence="14" id="KW-0843">Virulence</keyword>
<feature type="domain" description="Histidine kinase" evidence="22">
    <location>
        <begin position="327"/>
        <end position="552"/>
    </location>
</feature>
<dbReference type="Gene3D" id="3.40.190.10">
    <property type="entry name" value="Periplasmic binding protein-like II"/>
    <property type="match status" value="2"/>
</dbReference>
<keyword evidence="12 20" id="KW-1133">Transmembrane helix</keyword>
<dbReference type="EMBL" id="SMYL01000006">
    <property type="protein sequence ID" value="TDK65245.1"/>
    <property type="molecule type" value="Genomic_DNA"/>
</dbReference>
<dbReference type="FunFam" id="3.30.565.10:FF:000010">
    <property type="entry name" value="Sensor histidine kinase RcsC"/>
    <property type="match status" value="1"/>
</dbReference>
<dbReference type="SMART" id="SM00062">
    <property type="entry name" value="PBPb"/>
    <property type="match status" value="1"/>
</dbReference>
<dbReference type="SMART" id="SM00388">
    <property type="entry name" value="HisKA"/>
    <property type="match status" value="1"/>
</dbReference>
<dbReference type="EC" id="2.7.13.3" evidence="3"/>
<reference evidence="25 26" key="1">
    <citation type="submission" date="2019-03" db="EMBL/GenBank/DDBJ databases">
        <title>Sapientia aquatica gen. nov., sp. nov., isolated from a crater lake.</title>
        <authorList>
            <person name="Felfoldi T."/>
            <person name="Szabo A."/>
            <person name="Toth E."/>
            <person name="Schumann P."/>
            <person name="Keki Z."/>
            <person name="Marialigeti K."/>
            <person name="Mathe I."/>
        </authorList>
    </citation>
    <scope>NUCLEOTIDE SEQUENCE [LARGE SCALE GENOMIC DNA]</scope>
    <source>
        <strain evidence="25 26">SA-152</strain>
    </source>
</reference>
<dbReference type="InterPro" id="IPR008207">
    <property type="entry name" value="Sig_transdc_His_kin_Hpt_dom"/>
</dbReference>
<sequence>MKNLMFRYWIKSMAVIFVTLIGTALPAQQSTKNPIFTNKELAWIAAHPTVTVAVNPEWQPLQYIEHGQHKGLTVDYLTQISRISGLQFHFINSANFSQATQQLLEQKVDLISALAPPFLPSNWQSKIQLSQPYFVGATVIIGPAAESIIFDLHKLDGKTVAIYQDGIYQAVLAQSFPDLKLLKLNATADLLEAVANGNADAALGLNAALIPPMQRHFKGTLQLVGTVASLPLPVSFGIRSDQIELLAILNKSLDAITAKQANSMMNKWLEGINYGTPTWGSLLLYYRIEVLCLLSAIGLVLLLAYRAKAAQLAAQRSEQHKSRFLAMMSHEIRTPMNAILSALELIDRTTLDTRQKQLTQLAKDAAESLLNLLDDVLDLSKLESRHMELEFRPTNINEVLEQVVSLLRPKADEKNLVLIVASKIRKNTYLMLEPTRLQQILLNLISNAIKFTERGQITIELSLSLLAIDTQETAAHLAIRIADTGIGISAEQQARLFQPFSQADISTSRRFGGTGLGLAICRDLVNAMHGKLSLASEVGLGTTLFLTLPTQLAPAASKSEIAQEAPPTTVAHQPVQASVLVVDDHPSNLAVIEQQLHELGCNAVLASDGKAALDLIAQHNFSLVLLDCNMPELDGYTVARMIRNHEQRSERSKGRHLPIIAISAANDAEHTQRCLDSGMDGVLTKPLRLPALRQLIAAWCSVKPKPNAAPSFGSRPSEVALALFKAESQRDWFSIQQALIKSDFSALQRAIHRLKGAAYINQLHPLAQACVEIEQLLASNCSTAQLQSACTKLGESLQALV</sequence>
<dbReference type="InterPro" id="IPR003594">
    <property type="entry name" value="HATPase_dom"/>
</dbReference>
<evidence type="ECO:0000256" key="16">
    <source>
        <dbReference type="ARBA" id="ARBA00058004"/>
    </source>
</evidence>
<feature type="domain" description="Response regulatory" evidence="23">
    <location>
        <begin position="578"/>
        <end position="700"/>
    </location>
</feature>
<dbReference type="Gene3D" id="1.10.287.130">
    <property type="match status" value="1"/>
</dbReference>
<dbReference type="GO" id="GO:0000155">
    <property type="term" value="F:phosphorelay sensor kinase activity"/>
    <property type="evidence" value="ECO:0007669"/>
    <property type="project" value="InterPro"/>
</dbReference>
<dbReference type="Pfam" id="PF00512">
    <property type="entry name" value="HisKA"/>
    <property type="match status" value="1"/>
</dbReference>
<comment type="function">
    <text evidence="16">Member of the two-component regulatory system BvgS/BvgA. Phosphorylates BvgA via a four-step phosphorelay in response to environmental signals.</text>
</comment>
<keyword evidence="10" id="KW-0418">Kinase</keyword>
<evidence type="ECO:0000256" key="15">
    <source>
        <dbReference type="ARBA" id="ARBA00023136"/>
    </source>
</evidence>
<evidence type="ECO:0000256" key="18">
    <source>
        <dbReference type="PROSITE-ProRule" id="PRU00110"/>
    </source>
</evidence>
<gene>
    <name evidence="25" type="ORF">E2I14_12525</name>
</gene>
<feature type="signal peptide" evidence="21">
    <location>
        <begin position="1"/>
        <end position="29"/>
    </location>
</feature>
<dbReference type="Gene3D" id="1.20.120.160">
    <property type="entry name" value="HPT domain"/>
    <property type="match status" value="1"/>
</dbReference>
<dbReference type="SUPFAM" id="SSF52172">
    <property type="entry name" value="CheY-like"/>
    <property type="match status" value="1"/>
</dbReference>
<accession>A0A4V3AUL6</accession>
<dbReference type="CDD" id="cd16922">
    <property type="entry name" value="HATPase_EvgS-ArcB-TorS-like"/>
    <property type="match status" value="1"/>
</dbReference>
<evidence type="ECO:0000256" key="13">
    <source>
        <dbReference type="ARBA" id="ARBA00023012"/>
    </source>
</evidence>
<dbReference type="Pfam" id="PF00497">
    <property type="entry name" value="SBP_bac_3"/>
    <property type="match status" value="1"/>
</dbReference>
<keyword evidence="5" id="KW-0997">Cell inner membrane</keyword>
<dbReference type="PANTHER" id="PTHR43047">
    <property type="entry name" value="TWO-COMPONENT HISTIDINE PROTEIN KINASE"/>
    <property type="match status" value="1"/>
</dbReference>
<keyword evidence="15 20" id="KW-0472">Membrane</keyword>
<comment type="catalytic activity">
    <reaction evidence="1">
        <text>ATP + protein L-histidine = ADP + protein N-phospho-L-histidine.</text>
        <dbReference type="EC" id="2.7.13.3"/>
    </reaction>
</comment>
<keyword evidence="8 20" id="KW-0812">Transmembrane</keyword>
<keyword evidence="7" id="KW-0808">Transferase</keyword>
<dbReference type="Pfam" id="PF00072">
    <property type="entry name" value="Response_reg"/>
    <property type="match status" value="1"/>
</dbReference>
<evidence type="ECO:0000256" key="6">
    <source>
        <dbReference type="ARBA" id="ARBA00022553"/>
    </source>
</evidence>
<comment type="caution">
    <text evidence="25">The sequence shown here is derived from an EMBL/GenBank/DDBJ whole genome shotgun (WGS) entry which is preliminary data.</text>
</comment>
<evidence type="ECO:0000256" key="12">
    <source>
        <dbReference type="ARBA" id="ARBA00022989"/>
    </source>
</evidence>
<dbReference type="CDD" id="cd00088">
    <property type="entry name" value="HPT"/>
    <property type="match status" value="1"/>
</dbReference>
<dbReference type="PROSITE" id="PS50109">
    <property type="entry name" value="HIS_KIN"/>
    <property type="match status" value="1"/>
</dbReference>
<evidence type="ECO:0000256" key="1">
    <source>
        <dbReference type="ARBA" id="ARBA00000085"/>
    </source>
</evidence>
<feature type="transmembrane region" description="Helical" evidence="20">
    <location>
        <begin position="284"/>
        <end position="305"/>
    </location>
</feature>
<dbReference type="SMART" id="SM00387">
    <property type="entry name" value="HATPase_c"/>
    <property type="match status" value="1"/>
</dbReference>
<keyword evidence="26" id="KW-1185">Reference proteome</keyword>
<dbReference type="Pfam" id="PF02518">
    <property type="entry name" value="HATPase_c"/>
    <property type="match status" value="1"/>
</dbReference>
<dbReference type="InterPro" id="IPR036097">
    <property type="entry name" value="HisK_dim/P_sf"/>
</dbReference>
<dbReference type="Gene3D" id="3.40.50.2300">
    <property type="match status" value="1"/>
</dbReference>
<evidence type="ECO:0000256" key="7">
    <source>
        <dbReference type="ARBA" id="ARBA00022679"/>
    </source>
</evidence>